<sequence length="195" mass="21419">MSEVIAEAHGPSNHHLISRIDLIHGDLVAQDDVDAIVAAIPHNLDMSGSLNRAILGAAGAQIDEFILEHIYKPRPGDVFAVPPFGLPVSHILFAVTPNWSDAIAREDRDLTRCFRGAMQVAAQMGLRRVAFAALGTGAHKFPVMRAARLGLNAILERLDDRFVEVRIVANRDEVFAAWNERLHHHGWTGYVDPTA</sequence>
<dbReference type="PANTHER" id="PTHR11106">
    <property type="entry name" value="GANGLIOSIDE INDUCED DIFFERENTIATION ASSOCIATED PROTEIN 2-RELATED"/>
    <property type="match status" value="1"/>
</dbReference>
<dbReference type="InterPro" id="IPR002589">
    <property type="entry name" value="Macro_dom"/>
</dbReference>
<dbReference type="PANTHER" id="PTHR11106:SF27">
    <property type="entry name" value="MACRO DOMAIN-CONTAINING PROTEIN"/>
    <property type="match status" value="1"/>
</dbReference>
<gene>
    <name evidence="2" type="ORF">A11S_696</name>
</gene>
<dbReference type="EMBL" id="CP003538">
    <property type="protein sequence ID" value="AGH97520.1"/>
    <property type="molecule type" value="Genomic_DNA"/>
</dbReference>
<protein>
    <submittedName>
        <fullName evidence="2">Macro domain, possibly ADP-ribose binding module</fullName>
    </submittedName>
</protein>
<dbReference type="SUPFAM" id="SSF52949">
    <property type="entry name" value="Macro domain-like"/>
    <property type="match status" value="1"/>
</dbReference>
<dbReference type="PROSITE" id="PS51154">
    <property type="entry name" value="MACRO"/>
    <property type="match status" value="1"/>
</dbReference>
<feature type="domain" description="Macro" evidence="1">
    <location>
        <begin position="7"/>
        <end position="186"/>
    </location>
</feature>
<reference evidence="2 3" key="1">
    <citation type="journal article" date="2013" name="ISME J.">
        <title>By their genes ye shall know them: genomic signatures of predatory bacteria.</title>
        <authorList>
            <person name="Pasternak Z."/>
            <person name="Pietrokovski S."/>
            <person name="Rotem O."/>
            <person name="Gophna U."/>
            <person name="Lurie-Weinberger M.N."/>
            <person name="Jurkevitch E."/>
        </authorList>
    </citation>
    <scope>NUCLEOTIDE SEQUENCE [LARGE SCALE GENOMIC DNA]</scope>
    <source>
        <strain evidence="2">EPB</strain>
    </source>
</reference>
<dbReference type="InterPro" id="IPR043472">
    <property type="entry name" value="Macro_dom-like"/>
</dbReference>
<dbReference type="KEGG" id="man:A11S_696"/>
<dbReference type="HOGENOM" id="CLU_1584584_0_0_5"/>
<dbReference type="STRING" id="349215.A11S_696"/>
<accession>M4VGD1</accession>
<name>M4VGD1_9BACT</name>
<dbReference type="Pfam" id="PF01661">
    <property type="entry name" value="Macro"/>
    <property type="match status" value="1"/>
</dbReference>
<evidence type="ECO:0000259" key="1">
    <source>
        <dbReference type="PROSITE" id="PS51154"/>
    </source>
</evidence>
<dbReference type="Proteomes" id="UP000011932">
    <property type="component" value="Chromosome"/>
</dbReference>
<dbReference type="SMART" id="SM00506">
    <property type="entry name" value="A1pp"/>
    <property type="match status" value="1"/>
</dbReference>
<organism evidence="2 3">
    <name type="scientific">Micavibrio aeruginosavorus EPB</name>
    <dbReference type="NCBI Taxonomy" id="349215"/>
    <lineage>
        <taxon>Bacteria</taxon>
        <taxon>Pseudomonadati</taxon>
        <taxon>Bdellovibrionota</taxon>
        <taxon>Bdellovibrionia</taxon>
        <taxon>Bdellovibrionales</taxon>
        <taxon>Pseudobdellovibrionaceae</taxon>
        <taxon>Micavibrio</taxon>
    </lineage>
</organism>
<dbReference type="Gene3D" id="3.40.220.10">
    <property type="entry name" value="Leucine Aminopeptidase, subunit E, domain 1"/>
    <property type="match status" value="1"/>
</dbReference>
<dbReference type="RefSeq" id="WP_015467072.1">
    <property type="nucleotide sequence ID" value="NC_020812.1"/>
</dbReference>
<evidence type="ECO:0000313" key="3">
    <source>
        <dbReference type="Proteomes" id="UP000011932"/>
    </source>
</evidence>
<dbReference type="AlphaFoldDB" id="M4VGD1"/>
<evidence type="ECO:0000313" key="2">
    <source>
        <dbReference type="EMBL" id="AGH97520.1"/>
    </source>
</evidence>
<proteinExistence type="predicted"/>